<evidence type="ECO:0008006" key="4">
    <source>
        <dbReference type="Google" id="ProtNLM"/>
    </source>
</evidence>
<dbReference type="OrthoDB" id="8085812at2"/>
<protein>
    <recommendedName>
        <fullName evidence="4">Phage protein</fullName>
    </recommendedName>
</protein>
<evidence type="ECO:0000256" key="1">
    <source>
        <dbReference type="SAM" id="MobiDB-lite"/>
    </source>
</evidence>
<reference evidence="2 3" key="1">
    <citation type="submission" date="2018-05" db="EMBL/GenBank/DDBJ databases">
        <authorList>
            <person name="Lanie J.A."/>
            <person name="Ng W.-L."/>
            <person name="Kazmierczak K.M."/>
            <person name="Andrzejewski T.M."/>
            <person name="Davidsen T.M."/>
            <person name="Wayne K.J."/>
            <person name="Tettelin H."/>
            <person name="Glass J.I."/>
            <person name="Rusch D."/>
            <person name="Podicherti R."/>
            <person name="Tsui H.-C.T."/>
            <person name="Winkler M.E."/>
        </authorList>
    </citation>
    <scope>NUCLEOTIDE SEQUENCE [LARGE SCALE GENOMIC DNA]</scope>
    <source>
        <strain evidence="2 3">BUT-10</strain>
    </source>
</reference>
<feature type="compositionally biased region" description="Basic and acidic residues" evidence="1">
    <location>
        <begin position="212"/>
        <end position="228"/>
    </location>
</feature>
<accession>A0A328BQN0</accession>
<keyword evidence="3" id="KW-1185">Reference proteome</keyword>
<evidence type="ECO:0000313" key="2">
    <source>
        <dbReference type="EMBL" id="RAK68811.1"/>
    </source>
</evidence>
<organism evidence="2 3">
    <name type="scientific">Phenylobacterium kunshanense</name>
    <dbReference type="NCBI Taxonomy" id="1445034"/>
    <lineage>
        <taxon>Bacteria</taxon>
        <taxon>Pseudomonadati</taxon>
        <taxon>Pseudomonadota</taxon>
        <taxon>Alphaproteobacteria</taxon>
        <taxon>Caulobacterales</taxon>
        <taxon>Caulobacteraceae</taxon>
        <taxon>Phenylobacterium</taxon>
    </lineage>
</organism>
<dbReference type="RefSeq" id="WP_111274303.1">
    <property type="nucleotide sequence ID" value="NZ_QFYS01000001.1"/>
</dbReference>
<comment type="caution">
    <text evidence="2">The sequence shown here is derived from an EMBL/GenBank/DDBJ whole genome shotgun (WGS) entry which is preliminary data.</text>
</comment>
<feature type="region of interest" description="Disordered" evidence="1">
    <location>
        <begin position="210"/>
        <end position="252"/>
    </location>
</feature>
<dbReference type="Proteomes" id="UP000249524">
    <property type="component" value="Unassembled WGS sequence"/>
</dbReference>
<name>A0A328BQN0_9CAUL</name>
<proteinExistence type="predicted"/>
<gene>
    <name evidence="2" type="ORF">DJ019_02010</name>
</gene>
<evidence type="ECO:0000313" key="3">
    <source>
        <dbReference type="Proteomes" id="UP000249524"/>
    </source>
</evidence>
<dbReference type="EMBL" id="QFYS01000001">
    <property type="protein sequence ID" value="RAK68811.1"/>
    <property type="molecule type" value="Genomic_DNA"/>
</dbReference>
<dbReference type="AlphaFoldDB" id="A0A328BQN0"/>
<sequence length="252" mass="26751">MALKAVLTSLDAAPEPLREHYAEKDGKFYLSVDAVDGYALEDVTGLKSALGAERTKREQLEASVVKFKDLDPDKARAALTELEELKKIDPSKEADKIANSKFEAAKAQLLEKHGEEIGAREERIGKLTGAVDKLVRQAAATSAIAEAKGSIELLLPHVLSSTRVKETEDGDFVVEVVDAKGNVRIGDAKGSPMDLKGLISEMRASDTYARAFDGDGHSGTGKEADKGDGGGGGGGGTDRASHYAKKFNLPIN</sequence>